<name>A0AC60PCT8_IXOPE</name>
<sequence>MDADATSRSIVWKFPSHPPTTAIIGDSQTKYLHLHFDPAHHLSPVFISQRGARILDGKHLLDFVPRGVTRLILHLGTNDLATASVRTTLSDYRGLLEHIREHRPDITSVYATLVLSRTPNRRRCTSNWRFIGGFNAKVRDFNGALRGLCHQARGTFFFDHCCGQFPARLVMAADGMHASFVGVSYLAWNVHRLLTRCHRRGADVWRDHAASREHVGDPDAITLLDLQQRVPCLEDRETHFPESTHQPDPGFLGGHSASVTLPPSAGVPASREDDAGPTQQPEPVFPDGHPATVTPQPSAGAPTCLEDDAGGCPAGQRSQIAEPAPQARYNLRKTYSAALCSQQD</sequence>
<evidence type="ECO:0000313" key="1">
    <source>
        <dbReference type="EMBL" id="KAG0417560.1"/>
    </source>
</evidence>
<reference evidence="1 2" key="1">
    <citation type="journal article" date="2020" name="Cell">
        <title>Large-Scale Comparative Analyses of Tick Genomes Elucidate Their Genetic Diversity and Vector Capacities.</title>
        <authorList>
            <consortium name="Tick Genome and Microbiome Consortium (TIGMIC)"/>
            <person name="Jia N."/>
            <person name="Wang J."/>
            <person name="Shi W."/>
            <person name="Du L."/>
            <person name="Sun Y."/>
            <person name="Zhan W."/>
            <person name="Jiang J.F."/>
            <person name="Wang Q."/>
            <person name="Zhang B."/>
            <person name="Ji P."/>
            <person name="Bell-Sakyi L."/>
            <person name="Cui X.M."/>
            <person name="Yuan T.T."/>
            <person name="Jiang B.G."/>
            <person name="Yang W.F."/>
            <person name="Lam T.T."/>
            <person name="Chang Q.C."/>
            <person name="Ding S.J."/>
            <person name="Wang X.J."/>
            <person name="Zhu J.G."/>
            <person name="Ruan X.D."/>
            <person name="Zhao L."/>
            <person name="Wei J.T."/>
            <person name="Ye R.Z."/>
            <person name="Que T.C."/>
            <person name="Du C.H."/>
            <person name="Zhou Y.H."/>
            <person name="Cheng J.X."/>
            <person name="Dai P.F."/>
            <person name="Guo W.B."/>
            <person name="Han X.H."/>
            <person name="Huang E.J."/>
            <person name="Li L.F."/>
            <person name="Wei W."/>
            <person name="Gao Y.C."/>
            <person name="Liu J.Z."/>
            <person name="Shao H.Z."/>
            <person name="Wang X."/>
            <person name="Wang C.C."/>
            <person name="Yang T.C."/>
            <person name="Huo Q.B."/>
            <person name="Li W."/>
            <person name="Chen H.Y."/>
            <person name="Chen S.E."/>
            <person name="Zhou L.G."/>
            <person name="Ni X.B."/>
            <person name="Tian J.H."/>
            <person name="Sheng Y."/>
            <person name="Liu T."/>
            <person name="Pan Y.S."/>
            <person name="Xia L.Y."/>
            <person name="Li J."/>
            <person name="Zhao F."/>
            <person name="Cao W.C."/>
        </authorList>
    </citation>
    <scope>NUCLEOTIDE SEQUENCE [LARGE SCALE GENOMIC DNA]</scope>
    <source>
        <strain evidence="1">Iper-2018</strain>
    </source>
</reference>
<comment type="caution">
    <text evidence="1">The sequence shown here is derived from an EMBL/GenBank/DDBJ whole genome shotgun (WGS) entry which is preliminary data.</text>
</comment>
<evidence type="ECO:0000313" key="2">
    <source>
        <dbReference type="Proteomes" id="UP000805193"/>
    </source>
</evidence>
<dbReference type="EMBL" id="JABSTQ010010828">
    <property type="protein sequence ID" value="KAG0417560.1"/>
    <property type="molecule type" value="Genomic_DNA"/>
</dbReference>
<proteinExistence type="predicted"/>
<protein>
    <submittedName>
        <fullName evidence="1">Uncharacterized protein</fullName>
    </submittedName>
</protein>
<dbReference type="Proteomes" id="UP000805193">
    <property type="component" value="Unassembled WGS sequence"/>
</dbReference>
<accession>A0AC60PCT8</accession>
<gene>
    <name evidence="1" type="ORF">HPB47_005509</name>
</gene>
<organism evidence="1 2">
    <name type="scientific">Ixodes persulcatus</name>
    <name type="common">Taiga tick</name>
    <dbReference type="NCBI Taxonomy" id="34615"/>
    <lineage>
        <taxon>Eukaryota</taxon>
        <taxon>Metazoa</taxon>
        <taxon>Ecdysozoa</taxon>
        <taxon>Arthropoda</taxon>
        <taxon>Chelicerata</taxon>
        <taxon>Arachnida</taxon>
        <taxon>Acari</taxon>
        <taxon>Parasitiformes</taxon>
        <taxon>Ixodida</taxon>
        <taxon>Ixodoidea</taxon>
        <taxon>Ixodidae</taxon>
        <taxon>Ixodinae</taxon>
        <taxon>Ixodes</taxon>
    </lineage>
</organism>
<keyword evidence="2" id="KW-1185">Reference proteome</keyword>